<feature type="region of interest" description="Disordered" evidence="1">
    <location>
        <begin position="199"/>
        <end position="257"/>
    </location>
</feature>
<dbReference type="EMBL" id="JAINUF010000017">
    <property type="protein sequence ID" value="KAJ8338749.1"/>
    <property type="molecule type" value="Genomic_DNA"/>
</dbReference>
<organism evidence="3 4">
    <name type="scientific">Synaphobranchus kaupii</name>
    <name type="common">Kaup's arrowtooth eel</name>
    <dbReference type="NCBI Taxonomy" id="118154"/>
    <lineage>
        <taxon>Eukaryota</taxon>
        <taxon>Metazoa</taxon>
        <taxon>Chordata</taxon>
        <taxon>Craniata</taxon>
        <taxon>Vertebrata</taxon>
        <taxon>Euteleostomi</taxon>
        <taxon>Actinopterygii</taxon>
        <taxon>Neopterygii</taxon>
        <taxon>Teleostei</taxon>
        <taxon>Anguilliformes</taxon>
        <taxon>Synaphobranchidae</taxon>
        <taxon>Synaphobranchus</taxon>
    </lineage>
</organism>
<feature type="region of interest" description="Disordered" evidence="1">
    <location>
        <begin position="274"/>
        <end position="297"/>
    </location>
</feature>
<dbReference type="InterPro" id="IPR039098">
    <property type="entry name" value="TINF2"/>
</dbReference>
<feature type="region of interest" description="Disordered" evidence="1">
    <location>
        <begin position="446"/>
        <end position="509"/>
    </location>
</feature>
<dbReference type="GO" id="GO:0070187">
    <property type="term" value="C:shelterin complex"/>
    <property type="evidence" value="ECO:0007669"/>
    <property type="project" value="InterPro"/>
</dbReference>
<sequence length="532" mass="58596">MLKSISRLFSSTIDPIFCTLMETPSIVQRDIGDPSLLVSSLHLLVPPLQLLSAAMWQVLQQQDVLHYGKLEEFVSLVMEAFPELLSESQRTELTLGLQVRVRGGGGGEDEDRRGGDMSPAEIGCKTHPALEVLLWEFLSRLDQLLPVPDLKQTVSWLSAAPSVLEVCVQSVSHPGQLKTLLRHHRSLGQLDMNATQCKLSSMSRPPSQRAVDSPKLTNTNSEEINADSVMDSSDYTGVEPRSSLNRCEDIEEGTEKKTGYLMSREQKDILIKMKEEEEEDGERQSVKMEGEDGVRDEEGLWKEEEKEREGHVTDQFAKTNKWAVIGVKPEHGQEEEPSSLVTSCLLKQPKVLIRRIGFANSSVPVSSSLSPLKLRPSSSEDGTCAEDSLIFPVISPRNQNAGSDHTGQTVEVSSQVFGCSQCPFVHTEVVNHHQHLEKVHPEELNRTLGSQQPPSSTYQRPNPTQSPTGTPGARTCSQSCHRLGVRNGHNGSGLEKGLDYRHPRPCDSPAAAVALGRQDDGDNAFEAPFSTT</sequence>
<protein>
    <recommendedName>
        <fullName evidence="2">TERF1-interacting nuclear factor 2 N-terminal domain-containing protein</fullName>
    </recommendedName>
</protein>
<dbReference type="InterPro" id="IPR029400">
    <property type="entry name" value="TINF2_N"/>
</dbReference>
<dbReference type="AlphaFoldDB" id="A0A9Q1EH66"/>
<feature type="compositionally biased region" description="Basic and acidic residues" evidence="1">
    <location>
        <begin position="282"/>
        <end position="297"/>
    </location>
</feature>
<dbReference type="GO" id="GO:0042162">
    <property type="term" value="F:telomeric DNA binding"/>
    <property type="evidence" value="ECO:0007669"/>
    <property type="project" value="TreeGrafter"/>
</dbReference>
<dbReference type="GO" id="GO:1904356">
    <property type="term" value="P:regulation of telomere maintenance via telomere lengthening"/>
    <property type="evidence" value="ECO:0007669"/>
    <property type="project" value="TreeGrafter"/>
</dbReference>
<dbReference type="OrthoDB" id="8857890at2759"/>
<dbReference type="Pfam" id="PF14973">
    <property type="entry name" value="TINF2_N"/>
    <property type="match status" value="1"/>
</dbReference>
<feature type="domain" description="TERF1-interacting nuclear factor 2 N-terminal" evidence="2">
    <location>
        <begin position="56"/>
        <end position="101"/>
    </location>
</feature>
<evidence type="ECO:0000313" key="3">
    <source>
        <dbReference type="EMBL" id="KAJ8338749.1"/>
    </source>
</evidence>
<reference evidence="3" key="1">
    <citation type="journal article" date="2023" name="Science">
        <title>Genome structures resolve the early diversification of teleost fishes.</title>
        <authorList>
            <person name="Parey E."/>
            <person name="Louis A."/>
            <person name="Montfort J."/>
            <person name="Bouchez O."/>
            <person name="Roques C."/>
            <person name="Iampietro C."/>
            <person name="Lluch J."/>
            <person name="Castinel A."/>
            <person name="Donnadieu C."/>
            <person name="Desvignes T."/>
            <person name="Floi Bucao C."/>
            <person name="Jouanno E."/>
            <person name="Wen M."/>
            <person name="Mejri S."/>
            <person name="Dirks R."/>
            <person name="Jansen H."/>
            <person name="Henkel C."/>
            <person name="Chen W.J."/>
            <person name="Zahm M."/>
            <person name="Cabau C."/>
            <person name="Klopp C."/>
            <person name="Thompson A.W."/>
            <person name="Robinson-Rechavi M."/>
            <person name="Braasch I."/>
            <person name="Lecointre G."/>
            <person name="Bobe J."/>
            <person name="Postlethwait J.H."/>
            <person name="Berthelot C."/>
            <person name="Roest Crollius H."/>
            <person name="Guiguen Y."/>
        </authorList>
    </citation>
    <scope>NUCLEOTIDE SEQUENCE</scope>
    <source>
        <strain evidence="3">WJC10195</strain>
    </source>
</reference>
<keyword evidence="4" id="KW-1185">Reference proteome</keyword>
<name>A0A9Q1EH66_SYNKA</name>
<evidence type="ECO:0000313" key="4">
    <source>
        <dbReference type="Proteomes" id="UP001152622"/>
    </source>
</evidence>
<feature type="compositionally biased region" description="Polar residues" evidence="1">
    <location>
        <begin position="447"/>
        <end position="480"/>
    </location>
</feature>
<proteinExistence type="predicted"/>
<dbReference type="Proteomes" id="UP001152622">
    <property type="component" value="Chromosome 17"/>
</dbReference>
<gene>
    <name evidence="3" type="ORF">SKAU_G00355350</name>
</gene>
<dbReference type="PANTHER" id="PTHR15512">
    <property type="entry name" value="TERF1-INTERACTING NUCLEAR FACTOR 2"/>
    <property type="match status" value="1"/>
</dbReference>
<feature type="compositionally biased region" description="Basic and acidic residues" evidence="1">
    <location>
        <begin position="496"/>
        <end position="505"/>
    </location>
</feature>
<evidence type="ECO:0000259" key="2">
    <source>
        <dbReference type="Pfam" id="PF14973"/>
    </source>
</evidence>
<accession>A0A9Q1EH66</accession>
<feature type="region of interest" description="Disordered" evidence="1">
    <location>
        <begin position="101"/>
        <end position="121"/>
    </location>
</feature>
<evidence type="ECO:0000256" key="1">
    <source>
        <dbReference type="SAM" id="MobiDB-lite"/>
    </source>
</evidence>
<comment type="caution">
    <text evidence="3">The sequence shown here is derived from an EMBL/GenBank/DDBJ whole genome shotgun (WGS) entry which is preliminary data.</text>
</comment>
<dbReference type="CDD" id="cd11657">
    <property type="entry name" value="TIN2_N"/>
    <property type="match status" value="1"/>
</dbReference>
<dbReference type="PANTHER" id="PTHR15512:SF0">
    <property type="entry name" value="TERF1-INTERACTING NUCLEAR FACTOR 2"/>
    <property type="match status" value="1"/>
</dbReference>
<dbReference type="GO" id="GO:0016233">
    <property type="term" value="P:telomere capping"/>
    <property type="evidence" value="ECO:0007669"/>
    <property type="project" value="InterPro"/>
</dbReference>